<keyword evidence="2 5" id="KW-0812">Transmembrane</keyword>
<dbReference type="PANTHER" id="PTHR11860">
    <property type="entry name" value="POLYMERIC-IMMUNOGLOBULIN RECEPTOR"/>
    <property type="match status" value="1"/>
</dbReference>
<dbReference type="InParanoid" id="A0A5F9CVJ7"/>
<dbReference type="PANTHER" id="PTHR11860:SF103">
    <property type="entry name" value="CMRF35-LIKE MOLECULE 7"/>
    <property type="match status" value="1"/>
</dbReference>
<organism evidence="6 7">
    <name type="scientific">Oryctolagus cuniculus</name>
    <name type="common">Rabbit</name>
    <dbReference type="NCBI Taxonomy" id="9986"/>
    <lineage>
        <taxon>Eukaryota</taxon>
        <taxon>Metazoa</taxon>
        <taxon>Chordata</taxon>
        <taxon>Craniata</taxon>
        <taxon>Vertebrata</taxon>
        <taxon>Euteleostomi</taxon>
        <taxon>Mammalia</taxon>
        <taxon>Eutheria</taxon>
        <taxon>Euarchontoglires</taxon>
        <taxon>Glires</taxon>
        <taxon>Lagomorpha</taxon>
        <taxon>Leporidae</taxon>
        <taxon>Oryctolagus</taxon>
    </lineage>
</organism>
<dbReference type="SMR" id="A0A5F9CVJ7"/>
<dbReference type="STRING" id="9986.ENSOCUP00000037786"/>
<reference evidence="6" key="2">
    <citation type="submission" date="2025-08" db="UniProtKB">
        <authorList>
            <consortium name="Ensembl"/>
        </authorList>
    </citation>
    <scope>IDENTIFICATION</scope>
    <source>
        <strain evidence="6">Thorbecke</strain>
    </source>
</reference>
<feature type="region of interest" description="Disordered" evidence="4">
    <location>
        <begin position="35"/>
        <end position="54"/>
    </location>
</feature>
<accession>A0A5F9CVJ7</accession>
<evidence type="ECO:0000256" key="3">
    <source>
        <dbReference type="ARBA" id="ARBA00023136"/>
    </source>
</evidence>
<reference evidence="6" key="3">
    <citation type="submission" date="2025-09" db="UniProtKB">
        <authorList>
            <consortium name="Ensembl"/>
        </authorList>
    </citation>
    <scope>IDENTIFICATION</scope>
    <source>
        <strain evidence="6">Thorbecke</strain>
    </source>
</reference>
<dbReference type="Proteomes" id="UP000001811">
    <property type="component" value="Unplaced"/>
</dbReference>
<evidence type="ECO:0000256" key="4">
    <source>
        <dbReference type="SAM" id="MobiDB-lite"/>
    </source>
</evidence>
<dbReference type="AlphaFoldDB" id="A0A5F9CVJ7"/>
<evidence type="ECO:0000256" key="5">
    <source>
        <dbReference type="SAM" id="Phobius"/>
    </source>
</evidence>
<dbReference type="GO" id="GO:0004888">
    <property type="term" value="F:transmembrane signaling receptor activity"/>
    <property type="evidence" value="ECO:0007669"/>
    <property type="project" value="TreeGrafter"/>
</dbReference>
<evidence type="ECO:0000256" key="2">
    <source>
        <dbReference type="ARBA" id="ARBA00022692"/>
    </source>
</evidence>
<evidence type="ECO:0000313" key="7">
    <source>
        <dbReference type="Proteomes" id="UP000001811"/>
    </source>
</evidence>
<proteinExistence type="predicted"/>
<dbReference type="Gene3D" id="2.60.40.10">
    <property type="entry name" value="Immunoglobulins"/>
    <property type="match status" value="1"/>
</dbReference>
<feature type="transmembrane region" description="Helical" evidence="5">
    <location>
        <begin position="66"/>
        <end position="87"/>
    </location>
</feature>
<dbReference type="Bgee" id="ENSOCUG00000032679">
    <property type="expression patterns" value="Expressed in blood and 8 other cell types or tissues"/>
</dbReference>
<comment type="subcellular location">
    <subcellularLocation>
        <location evidence="1">Membrane</location>
    </subcellularLocation>
</comment>
<keyword evidence="5" id="KW-1133">Transmembrane helix</keyword>
<sequence>MEGLRQDDADTYWCGIKRVGTDRGTRVMVTIDPGENSLEMAGSPAHGRTEGRTDGWGGKWEAKGHYLLLVFVKVPILLVLASIVLWLKGSRRVSVELRTLAALGNTRSPLSTDHASP</sequence>
<evidence type="ECO:0008006" key="8">
    <source>
        <dbReference type="Google" id="ProtNLM"/>
    </source>
</evidence>
<evidence type="ECO:0000313" key="6">
    <source>
        <dbReference type="Ensembl" id="ENSOCUP00000037786.1"/>
    </source>
</evidence>
<keyword evidence="7" id="KW-1185">Reference proteome</keyword>
<keyword evidence="3 5" id="KW-0472">Membrane</keyword>
<dbReference type="InterPro" id="IPR013783">
    <property type="entry name" value="Ig-like_fold"/>
</dbReference>
<protein>
    <recommendedName>
        <fullName evidence="8">Immunoglobulin V-set domain-containing protein</fullName>
    </recommendedName>
</protein>
<evidence type="ECO:0000256" key="1">
    <source>
        <dbReference type="ARBA" id="ARBA00004370"/>
    </source>
</evidence>
<dbReference type="GeneTree" id="ENSGT00940000162729"/>
<name>A0A5F9CVJ7_RABIT</name>
<reference evidence="6 7" key="1">
    <citation type="journal article" date="2011" name="Nature">
        <title>A high-resolution map of human evolutionary constraint using 29 mammals.</title>
        <authorList>
            <person name="Lindblad-Toh K."/>
            <person name="Garber M."/>
            <person name="Zuk O."/>
            <person name="Lin M.F."/>
            <person name="Parker B.J."/>
            <person name="Washietl S."/>
            <person name="Kheradpour P."/>
            <person name="Ernst J."/>
            <person name="Jordan G."/>
            <person name="Mauceli E."/>
            <person name="Ward L.D."/>
            <person name="Lowe C.B."/>
            <person name="Holloway A.K."/>
            <person name="Clamp M."/>
            <person name="Gnerre S."/>
            <person name="Alfoldi J."/>
            <person name="Beal K."/>
            <person name="Chang J."/>
            <person name="Clawson H."/>
            <person name="Cuff J."/>
            <person name="Di Palma F."/>
            <person name="Fitzgerald S."/>
            <person name="Flicek P."/>
            <person name="Guttman M."/>
            <person name="Hubisz M.J."/>
            <person name="Jaffe D.B."/>
            <person name="Jungreis I."/>
            <person name="Kent W.J."/>
            <person name="Kostka D."/>
            <person name="Lara M."/>
            <person name="Martins A.L."/>
            <person name="Massingham T."/>
            <person name="Moltke I."/>
            <person name="Raney B.J."/>
            <person name="Rasmussen M.D."/>
            <person name="Robinson J."/>
            <person name="Stark A."/>
            <person name="Vilella A.J."/>
            <person name="Wen J."/>
            <person name="Xie X."/>
            <person name="Zody M.C."/>
            <person name="Baldwin J."/>
            <person name="Bloom T."/>
            <person name="Chin C.W."/>
            <person name="Heiman D."/>
            <person name="Nicol R."/>
            <person name="Nusbaum C."/>
            <person name="Young S."/>
            <person name="Wilkinson J."/>
            <person name="Worley K.C."/>
            <person name="Kovar C.L."/>
            <person name="Muzny D.M."/>
            <person name="Gibbs R.A."/>
            <person name="Cree A."/>
            <person name="Dihn H.H."/>
            <person name="Fowler G."/>
            <person name="Jhangiani S."/>
            <person name="Joshi V."/>
            <person name="Lee S."/>
            <person name="Lewis L.R."/>
            <person name="Nazareth L.V."/>
            <person name="Okwuonu G."/>
            <person name="Santibanez J."/>
            <person name="Warren W.C."/>
            <person name="Mardis E.R."/>
            <person name="Weinstock G.M."/>
            <person name="Wilson R.K."/>
            <person name="Delehaunty K."/>
            <person name="Dooling D."/>
            <person name="Fronik C."/>
            <person name="Fulton L."/>
            <person name="Fulton B."/>
            <person name="Graves T."/>
            <person name="Minx P."/>
            <person name="Sodergren E."/>
            <person name="Birney E."/>
            <person name="Margulies E.H."/>
            <person name="Herrero J."/>
            <person name="Green E.D."/>
            <person name="Haussler D."/>
            <person name="Siepel A."/>
            <person name="Goldman N."/>
            <person name="Pollard K.S."/>
            <person name="Pedersen J.S."/>
            <person name="Lander E.S."/>
            <person name="Kellis M."/>
        </authorList>
    </citation>
    <scope>NUCLEOTIDE SEQUENCE [LARGE SCALE GENOMIC DNA]</scope>
    <source>
        <strain evidence="7">Thorbecke</strain>
    </source>
</reference>
<dbReference type="InterPro" id="IPR050671">
    <property type="entry name" value="CD300_family_receptors"/>
</dbReference>
<dbReference type="GO" id="GO:0005886">
    <property type="term" value="C:plasma membrane"/>
    <property type="evidence" value="ECO:0007669"/>
    <property type="project" value="TreeGrafter"/>
</dbReference>
<dbReference type="Ensembl" id="ENSOCUT00000042103.1">
    <property type="protein sequence ID" value="ENSOCUP00000037786.1"/>
    <property type="gene ID" value="ENSOCUG00000032679.1"/>
</dbReference>